<dbReference type="PROSITE" id="PS00951">
    <property type="entry name" value="ER_LUMEN_RECEPTOR_1"/>
    <property type="match status" value="1"/>
</dbReference>
<dbReference type="PROSITE" id="PS50042">
    <property type="entry name" value="CNMP_BINDING_3"/>
    <property type="match status" value="2"/>
</dbReference>
<dbReference type="Pfam" id="PF00027">
    <property type="entry name" value="cNMP_binding"/>
    <property type="match status" value="2"/>
</dbReference>
<feature type="transmembrane region" description="Helical" evidence="17">
    <location>
        <begin position="154"/>
        <end position="174"/>
    </location>
</feature>
<dbReference type="GO" id="GO:0034236">
    <property type="term" value="F:protein kinase A catalytic subunit binding"/>
    <property type="evidence" value="ECO:0007669"/>
    <property type="project" value="TreeGrafter"/>
</dbReference>
<dbReference type="InterPro" id="IPR018490">
    <property type="entry name" value="cNMP-bd_dom_sf"/>
</dbReference>
<dbReference type="GO" id="GO:0006621">
    <property type="term" value="P:protein retention in ER lumen"/>
    <property type="evidence" value="ECO:0007669"/>
    <property type="project" value="InterPro"/>
</dbReference>
<comment type="similarity">
    <text evidence="2">Belongs to the cAMP-dependent kinase regulatory chain family.</text>
</comment>
<dbReference type="PRINTS" id="PR00660">
    <property type="entry name" value="ERLUMENR"/>
</dbReference>
<keyword evidence="15" id="KW-0114">cAMP</keyword>
<keyword evidence="14 17" id="KW-0472">Membrane</keyword>
<organism evidence="20 21">
    <name type="scientific">Mucor saturninus</name>
    <dbReference type="NCBI Taxonomy" id="64648"/>
    <lineage>
        <taxon>Eukaryota</taxon>
        <taxon>Fungi</taxon>
        <taxon>Fungi incertae sedis</taxon>
        <taxon>Mucoromycota</taxon>
        <taxon>Mucoromycotina</taxon>
        <taxon>Mucoromycetes</taxon>
        <taxon>Mucorales</taxon>
        <taxon>Mucorineae</taxon>
        <taxon>Mucoraceae</taxon>
        <taxon>Mucor</taxon>
    </lineage>
</organism>
<dbReference type="InterPro" id="IPR000595">
    <property type="entry name" value="cNMP-bd_dom"/>
</dbReference>
<dbReference type="InterPro" id="IPR000133">
    <property type="entry name" value="ER_ret_rcpt"/>
</dbReference>
<evidence type="ECO:0000256" key="13">
    <source>
        <dbReference type="ARBA" id="ARBA00022989"/>
    </source>
</evidence>
<evidence type="ECO:0000256" key="15">
    <source>
        <dbReference type="ARBA" id="ARBA00023149"/>
    </source>
</evidence>
<dbReference type="GO" id="GO:0005789">
    <property type="term" value="C:endoplasmic reticulum membrane"/>
    <property type="evidence" value="ECO:0007669"/>
    <property type="project" value="UniProtKB-SubCell"/>
</dbReference>
<keyword evidence="21" id="KW-1185">Reference proteome</keyword>
<keyword evidence="9" id="KW-0547">Nucleotide-binding</keyword>
<dbReference type="PROSITE" id="PS00952">
    <property type="entry name" value="ER_LUMEN_RECEPTOR_2"/>
    <property type="match status" value="1"/>
</dbReference>
<dbReference type="Pfam" id="PF00810">
    <property type="entry name" value="ER_lumen_recept"/>
    <property type="match status" value="1"/>
</dbReference>
<keyword evidence="13 17" id="KW-1133">Transmembrane helix</keyword>
<dbReference type="InterPro" id="IPR050503">
    <property type="entry name" value="cAMP-dep_PK_reg_su-like"/>
</dbReference>
<dbReference type="GO" id="GO:0033554">
    <property type="term" value="P:cellular response to stress"/>
    <property type="evidence" value="ECO:0007669"/>
    <property type="project" value="UniProtKB-ARBA"/>
</dbReference>
<dbReference type="CDD" id="cd12098">
    <property type="entry name" value="DD_R_ScPKA-like"/>
    <property type="match status" value="1"/>
</dbReference>
<gene>
    <name evidence="20" type="ORF">INT47_010465</name>
</gene>
<feature type="compositionally biased region" description="Polar residues" evidence="18">
    <location>
        <begin position="293"/>
        <end position="311"/>
    </location>
</feature>
<keyword evidence="16 17" id="KW-0675">Receptor</keyword>
<feature type="transmembrane region" description="Helical" evidence="17">
    <location>
        <begin position="125"/>
        <end position="142"/>
    </location>
</feature>
<dbReference type="Proteomes" id="UP000603453">
    <property type="component" value="Unassembled WGS sequence"/>
</dbReference>
<dbReference type="InterPro" id="IPR014710">
    <property type="entry name" value="RmlC-like_jellyroll"/>
</dbReference>
<dbReference type="GO" id="GO:0005829">
    <property type="term" value="C:cytosol"/>
    <property type="evidence" value="ECO:0007669"/>
    <property type="project" value="TreeGrafter"/>
</dbReference>
<evidence type="ECO:0000256" key="9">
    <source>
        <dbReference type="ARBA" id="ARBA00022741"/>
    </source>
</evidence>
<feature type="transmembrane region" description="Helical" evidence="17">
    <location>
        <begin position="31"/>
        <end position="51"/>
    </location>
</feature>
<keyword evidence="8" id="KW-0677">Repeat</keyword>
<dbReference type="SUPFAM" id="SSF51206">
    <property type="entry name" value="cAMP-binding domain-like"/>
    <property type="match status" value="2"/>
</dbReference>
<keyword evidence="12 17" id="KW-0653">Protein transport</keyword>
<evidence type="ECO:0000256" key="2">
    <source>
        <dbReference type="ARBA" id="ARBA00005753"/>
    </source>
</evidence>
<evidence type="ECO:0000256" key="5">
    <source>
        <dbReference type="ARBA" id="ARBA00022553"/>
    </source>
</evidence>
<dbReference type="PANTHER" id="PTHR11635">
    <property type="entry name" value="CAMP-DEPENDENT PROTEIN KINASE REGULATORY CHAIN"/>
    <property type="match status" value="1"/>
</dbReference>
<evidence type="ECO:0000256" key="16">
    <source>
        <dbReference type="ARBA" id="ARBA00023170"/>
    </source>
</evidence>
<feature type="region of interest" description="Disordered" evidence="18">
    <location>
        <begin position="289"/>
        <end position="314"/>
    </location>
</feature>
<evidence type="ECO:0000256" key="8">
    <source>
        <dbReference type="ARBA" id="ARBA00022737"/>
    </source>
</evidence>
<keyword evidence="6" id="KW-0116">cAMP-binding</keyword>
<dbReference type="Pfam" id="PF02197">
    <property type="entry name" value="RIIa"/>
    <property type="match status" value="1"/>
</dbReference>
<dbReference type="SMART" id="SM00394">
    <property type="entry name" value="RIIa"/>
    <property type="match status" value="1"/>
</dbReference>
<dbReference type="GO" id="GO:0016192">
    <property type="term" value="P:vesicle-mediated transport"/>
    <property type="evidence" value="ECO:0007669"/>
    <property type="project" value="UniProtKB-KW"/>
</dbReference>
<evidence type="ECO:0000256" key="6">
    <source>
        <dbReference type="ARBA" id="ARBA00022566"/>
    </source>
</evidence>
<comment type="similarity">
    <text evidence="3 17">Belongs to the ERD2 family.</text>
</comment>
<dbReference type="CDD" id="cd00038">
    <property type="entry name" value="CAP_ED"/>
    <property type="match status" value="2"/>
</dbReference>
<evidence type="ECO:0000259" key="19">
    <source>
        <dbReference type="PROSITE" id="PS50042"/>
    </source>
</evidence>
<dbReference type="PANTHER" id="PTHR11635:SF152">
    <property type="entry name" value="CAMP-DEPENDENT PROTEIN KINASE TYPE I REGULATORY SUBUNIT-RELATED"/>
    <property type="match status" value="1"/>
</dbReference>
<evidence type="ECO:0000313" key="21">
    <source>
        <dbReference type="Proteomes" id="UP000603453"/>
    </source>
</evidence>
<dbReference type="EMBL" id="JAEPRD010000021">
    <property type="protein sequence ID" value="KAG2208103.1"/>
    <property type="molecule type" value="Genomic_DNA"/>
</dbReference>
<dbReference type="Gene3D" id="2.60.120.10">
    <property type="entry name" value="Jelly Rolls"/>
    <property type="match status" value="2"/>
</dbReference>
<evidence type="ECO:0000256" key="10">
    <source>
        <dbReference type="ARBA" id="ARBA00022824"/>
    </source>
</evidence>
<dbReference type="FunFam" id="2.60.120.10:FF:000006">
    <property type="entry name" value="cAMP-dependent protein kinase type I-alpha regulatory subunit"/>
    <property type="match status" value="1"/>
</dbReference>
<dbReference type="AlphaFoldDB" id="A0A8H7V9A1"/>
<evidence type="ECO:0000256" key="17">
    <source>
        <dbReference type="RuleBase" id="RU000634"/>
    </source>
</evidence>
<keyword evidence="10 17" id="KW-0256">Endoplasmic reticulum</keyword>
<reference evidence="20" key="1">
    <citation type="submission" date="2020-12" db="EMBL/GenBank/DDBJ databases">
        <title>Metabolic potential, ecology and presence of endohyphal bacteria is reflected in genomic diversity of Mucoromycotina.</title>
        <authorList>
            <person name="Muszewska A."/>
            <person name="Okrasinska A."/>
            <person name="Steczkiewicz K."/>
            <person name="Drgas O."/>
            <person name="Orlowska M."/>
            <person name="Perlinska-Lenart U."/>
            <person name="Aleksandrzak-Piekarczyk T."/>
            <person name="Szatraj K."/>
            <person name="Zielenkiewicz U."/>
            <person name="Pilsyk S."/>
            <person name="Malc E."/>
            <person name="Mieczkowski P."/>
            <person name="Kruszewska J.S."/>
            <person name="Biernat P."/>
            <person name="Pawlowska J."/>
        </authorList>
    </citation>
    <scope>NUCLEOTIDE SEQUENCE</scope>
    <source>
        <strain evidence="20">WA0000017839</strain>
    </source>
</reference>
<protein>
    <recommendedName>
        <fullName evidence="17">ER lumen protein-retaining receptor</fullName>
    </recommendedName>
</protein>
<dbReference type="GO" id="GO:0046923">
    <property type="term" value="F:ER retention sequence binding"/>
    <property type="evidence" value="ECO:0007669"/>
    <property type="project" value="InterPro"/>
</dbReference>
<dbReference type="GO" id="GO:0015031">
    <property type="term" value="P:protein transport"/>
    <property type="evidence" value="ECO:0007669"/>
    <property type="project" value="UniProtKB-KW"/>
</dbReference>
<dbReference type="OrthoDB" id="417078at2759"/>
<comment type="subcellular location">
    <subcellularLocation>
        <location evidence="1 17">Endoplasmic reticulum membrane</location>
        <topology evidence="1 17">Multi-pass membrane protein</topology>
    </subcellularLocation>
</comment>
<evidence type="ECO:0000313" key="20">
    <source>
        <dbReference type="EMBL" id="KAG2208103.1"/>
    </source>
</evidence>
<evidence type="ECO:0000256" key="11">
    <source>
        <dbReference type="ARBA" id="ARBA00022892"/>
    </source>
</evidence>
<dbReference type="SMART" id="SM00100">
    <property type="entry name" value="cNMP"/>
    <property type="match status" value="2"/>
</dbReference>
<evidence type="ECO:0000256" key="18">
    <source>
        <dbReference type="SAM" id="MobiDB-lite"/>
    </source>
</evidence>
<evidence type="ECO:0000256" key="4">
    <source>
        <dbReference type="ARBA" id="ARBA00022448"/>
    </source>
</evidence>
<feature type="domain" description="Cyclic nucleotide-binding" evidence="19">
    <location>
        <begin position="450"/>
        <end position="569"/>
    </location>
</feature>
<comment type="caution">
    <text evidence="17">Lacks conserved residue(s) required for the propagation of feature annotation.</text>
</comment>
<dbReference type="GO" id="GO:0030552">
    <property type="term" value="F:cAMP binding"/>
    <property type="evidence" value="ECO:0007669"/>
    <property type="project" value="UniProtKB-KW"/>
</dbReference>
<keyword evidence="4 17" id="KW-0813">Transport</keyword>
<dbReference type="InterPro" id="IPR003117">
    <property type="entry name" value="cAMP_dep_PK_reg_su_I/II_a/b"/>
</dbReference>
<comment type="caution">
    <text evidence="20">The sequence shown here is derived from an EMBL/GenBank/DDBJ whole genome shotgun (WGS) entry which is preliminary data.</text>
</comment>
<dbReference type="GO" id="GO:0005634">
    <property type="term" value="C:nucleus"/>
    <property type="evidence" value="ECO:0007669"/>
    <property type="project" value="TreeGrafter"/>
</dbReference>
<name>A0A8H7V9A1_9FUNG</name>
<keyword evidence="7 17" id="KW-0812">Transmembrane</keyword>
<accession>A0A8H7V9A1</accession>
<feature type="domain" description="Cyclic nucleotide-binding" evidence="19">
    <location>
        <begin position="332"/>
        <end position="447"/>
    </location>
</feature>
<evidence type="ECO:0000256" key="12">
    <source>
        <dbReference type="ARBA" id="ARBA00022927"/>
    </source>
</evidence>
<keyword evidence="5" id="KW-0597">Phosphoprotein</keyword>
<dbReference type="PROSITE" id="PS00889">
    <property type="entry name" value="CNMP_BINDING_2"/>
    <property type="match status" value="1"/>
</dbReference>
<dbReference type="GO" id="GO:0004862">
    <property type="term" value="F:cAMP-dependent protein kinase inhibitor activity"/>
    <property type="evidence" value="ECO:0007669"/>
    <property type="project" value="TreeGrafter"/>
</dbReference>
<feature type="transmembrane region" description="Helical" evidence="17">
    <location>
        <begin position="72"/>
        <end position="91"/>
    </location>
</feature>
<dbReference type="FunFam" id="2.60.120.10:FF:000039">
    <property type="entry name" value="cAMP-dependent protein kinase regulatory subunit"/>
    <property type="match status" value="1"/>
</dbReference>
<evidence type="ECO:0000256" key="1">
    <source>
        <dbReference type="ARBA" id="ARBA00004477"/>
    </source>
</evidence>
<proteinExistence type="inferred from homology"/>
<dbReference type="PROSITE" id="PS00888">
    <property type="entry name" value="CNMP_BINDING_1"/>
    <property type="match status" value="1"/>
</dbReference>
<evidence type="ECO:0000256" key="3">
    <source>
        <dbReference type="ARBA" id="ARBA00010120"/>
    </source>
</evidence>
<dbReference type="GO" id="GO:0005952">
    <property type="term" value="C:cAMP-dependent protein kinase complex"/>
    <property type="evidence" value="ECO:0007669"/>
    <property type="project" value="InterPro"/>
</dbReference>
<keyword evidence="11" id="KW-0931">ER-Golgi transport</keyword>
<feature type="transmembrane region" description="Helical" evidence="17">
    <location>
        <begin position="97"/>
        <end position="113"/>
    </location>
</feature>
<evidence type="ECO:0000256" key="14">
    <source>
        <dbReference type="ARBA" id="ARBA00023136"/>
    </source>
</evidence>
<dbReference type="InterPro" id="IPR018488">
    <property type="entry name" value="cNMP-bd_CS"/>
</dbReference>
<sequence>MFLGKGISFKTQLLYSIVFLTRYLDLVLKKVSIYNTIMKIFFIASSIYILYLMRFKYKATYDAGLDTFRIEYLLAGSAVLSLTTSYIYTVVEILWCFSIWLEAVAILPQLFMLQRTGEAETITTHYLFALGAYRGLYLFNWVYRYMDEGHTDWIAWVAGIIQTALYSDFFYIYYNKVLKGEKFELPNHNSSLQEYQNFINELNDQVSSEQPEDILQFCYDFFRIKLSEERSKTRHPDTLHDVGPHPNDVLMQESTHTTIPALPEDPADEEDFVPDELPKFQSANIRNRRVSVSAESMQPTKMSITPSSSHKTIPKTETEISMIIQSLRSHFLFKALDEDQCRQVIDSMQEKNFKTGETIIEQGAVGDFFYIVSSGNVDCFVDEKKVTSYQRGGSFGELALMYNAPRAATLKATTDVVVWALDRISFRSILMENNANKRRMHEQFLEDVPLFKSLEISEIHKIADALEPVSYMDGEMVLKEGDTGDNFYLIESGEALFYKQVGSEQQLVNKLSKGDYFGELALLNDKPRAVTVIAKGNLKCVTLGKAAFTRLLGPVMDILKRNTANYHAILKDAQS</sequence>
<evidence type="ECO:0000256" key="7">
    <source>
        <dbReference type="ARBA" id="ARBA00022692"/>
    </source>
</evidence>